<dbReference type="InterPro" id="IPR011990">
    <property type="entry name" value="TPR-like_helical_dom_sf"/>
</dbReference>
<feature type="domain" description="Prolyl 4-hydroxylase N-terminal" evidence="2">
    <location>
        <begin position="28"/>
        <end position="157"/>
    </location>
</feature>
<dbReference type="Gene3D" id="6.10.140.1460">
    <property type="match status" value="1"/>
</dbReference>
<dbReference type="Proteomes" id="UP000515160">
    <property type="component" value="Chromosome 2R"/>
</dbReference>
<dbReference type="GeneID" id="117574389"/>
<reference evidence="5" key="1">
    <citation type="submission" date="2025-08" db="UniProtKB">
        <authorList>
            <consortium name="RefSeq"/>
        </authorList>
    </citation>
    <scope>IDENTIFICATION</scope>
    <source>
        <strain evidence="5">15112-1751.03</strain>
        <tissue evidence="5">Whole Adult</tissue>
    </source>
</reference>
<protein>
    <submittedName>
        <fullName evidence="5">Prolyl 4-hydroxylase subunit alpha-1-like</fullName>
    </submittedName>
</protein>
<accession>A0A6P8XMD0</accession>
<dbReference type="GO" id="GO:0005783">
    <property type="term" value="C:endoplasmic reticulum"/>
    <property type="evidence" value="ECO:0007669"/>
    <property type="project" value="InterPro"/>
</dbReference>
<name>A0A6P8XMD0_DROAB</name>
<evidence type="ECO:0000313" key="5">
    <source>
        <dbReference type="RefSeq" id="XP_034114118.1"/>
    </source>
</evidence>
<feature type="domain" description="Prolyl 4-hydroxylase peptide-substrate-binding" evidence="3">
    <location>
        <begin position="171"/>
        <end position="251"/>
    </location>
</feature>
<evidence type="ECO:0000256" key="1">
    <source>
        <dbReference type="SAM" id="SignalP"/>
    </source>
</evidence>
<dbReference type="RefSeq" id="XP_034114118.1">
    <property type="nucleotide sequence ID" value="XM_034258227.2"/>
</dbReference>
<dbReference type="GO" id="GO:0004656">
    <property type="term" value="F:procollagen-proline 4-dioxygenase activity"/>
    <property type="evidence" value="ECO:0007669"/>
    <property type="project" value="InterPro"/>
</dbReference>
<keyword evidence="4" id="KW-1185">Reference proteome</keyword>
<dbReference type="OrthoDB" id="7859885at2759"/>
<feature type="chain" id="PRO_5028373465" evidence="1">
    <location>
        <begin position="21"/>
        <end position="275"/>
    </location>
</feature>
<dbReference type="AlphaFoldDB" id="A0A6P8XMD0"/>
<dbReference type="InterPro" id="IPR059068">
    <property type="entry name" value="TPR_P4H"/>
</dbReference>
<evidence type="ECO:0000313" key="4">
    <source>
        <dbReference type="Proteomes" id="UP000515160"/>
    </source>
</evidence>
<keyword evidence="1" id="KW-0732">Signal</keyword>
<evidence type="ECO:0000259" key="3">
    <source>
        <dbReference type="Pfam" id="PF23558"/>
    </source>
</evidence>
<feature type="signal peptide" evidence="1">
    <location>
        <begin position="1"/>
        <end position="20"/>
    </location>
</feature>
<gene>
    <name evidence="5" type="primary">LOC117574389</name>
</gene>
<dbReference type="Gene3D" id="1.25.40.10">
    <property type="entry name" value="Tetratricopeptide repeat domain"/>
    <property type="match status" value="1"/>
</dbReference>
<organism evidence="4 5">
    <name type="scientific">Drosophila albomicans</name>
    <name type="common">Fruit fly</name>
    <dbReference type="NCBI Taxonomy" id="7291"/>
    <lineage>
        <taxon>Eukaryota</taxon>
        <taxon>Metazoa</taxon>
        <taxon>Ecdysozoa</taxon>
        <taxon>Arthropoda</taxon>
        <taxon>Hexapoda</taxon>
        <taxon>Insecta</taxon>
        <taxon>Pterygota</taxon>
        <taxon>Neoptera</taxon>
        <taxon>Endopterygota</taxon>
        <taxon>Diptera</taxon>
        <taxon>Brachycera</taxon>
        <taxon>Muscomorpha</taxon>
        <taxon>Ephydroidea</taxon>
        <taxon>Drosophilidae</taxon>
        <taxon>Drosophila</taxon>
    </lineage>
</organism>
<proteinExistence type="predicted"/>
<dbReference type="InterPro" id="IPR013547">
    <property type="entry name" value="P4H_N"/>
</dbReference>
<sequence length="275" mass="31286">MFHLSAFFFTLCLVIGNINAEEEEIDPQKLLELEKVFVEQLEAYMAKADKIRANINRFLAYVDVVHDDLDDPEAYFGNPINSFTTISRLVNNWKREVIDVILTESAVDEHHKQVAQEVVQMEIEHPTENDLQAMTNDILQYQGQNDLPTAELANDVLYSNKEDNQSITLTASDCYAIGRSCHKLELSDFAVEWLMEARSLLAREPVTFASIKDVQILQYLAPTLQDLGNLKLSNILNNEILKADPKHEEALKAKVDIENKLLLGRLTAPIVEMKK</sequence>
<dbReference type="Pfam" id="PF23558">
    <property type="entry name" value="TPR_P4H"/>
    <property type="match status" value="1"/>
</dbReference>
<dbReference type="Pfam" id="PF08336">
    <property type="entry name" value="P4Ha_N"/>
    <property type="match status" value="1"/>
</dbReference>
<evidence type="ECO:0000259" key="2">
    <source>
        <dbReference type="Pfam" id="PF08336"/>
    </source>
</evidence>